<organism evidence="1 2">
    <name type="scientific">Pestalotiopsis fici (strain W106-1 / CGMCC3.15140)</name>
    <dbReference type="NCBI Taxonomy" id="1229662"/>
    <lineage>
        <taxon>Eukaryota</taxon>
        <taxon>Fungi</taxon>
        <taxon>Dikarya</taxon>
        <taxon>Ascomycota</taxon>
        <taxon>Pezizomycotina</taxon>
        <taxon>Sordariomycetes</taxon>
        <taxon>Xylariomycetidae</taxon>
        <taxon>Amphisphaeriales</taxon>
        <taxon>Sporocadaceae</taxon>
        <taxon>Pestalotiopsis</taxon>
    </lineage>
</organism>
<evidence type="ECO:0000313" key="1">
    <source>
        <dbReference type="EMBL" id="ETS73575.1"/>
    </source>
</evidence>
<sequence length="243" mass="28163">MTQFNLLNQDGTDIPDDWFLPWSSQADRQASPCGPIWKSAIEHLKNNRETLRNITFEKVARLMTQPLTDAHLSELAPATANNAAKRQPLEDLWRFFIAALIEWPSNYTSKLAGVLEHIQKRQGGPYQGQLMVEGELLLWQDLPYFEHAWRRECQIPLELIISVCLNKKTLERARIRYIKEQETAAIITSCKIFEEGLFTYQEAFRHMVETLERTPLSLVPWISSFDFVVLSHGYGIVVRIYTL</sequence>
<proteinExistence type="predicted"/>
<dbReference type="RefSeq" id="XP_007841293.1">
    <property type="nucleotide sequence ID" value="XM_007843102.1"/>
</dbReference>
<dbReference type="AlphaFoldDB" id="W3WI13"/>
<dbReference type="KEGG" id="pfy:PFICI_14521"/>
<dbReference type="HOGENOM" id="CLU_1142901_0_0_1"/>
<keyword evidence="2" id="KW-1185">Reference proteome</keyword>
<name>W3WI13_PESFW</name>
<dbReference type="Proteomes" id="UP000030651">
    <property type="component" value="Unassembled WGS sequence"/>
</dbReference>
<accession>W3WI13</accession>
<dbReference type="InParanoid" id="W3WI13"/>
<protein>
    <submittedName>
        <fullName evidence="1">Uncharacterized protein</fullName>
    </submittedName>
</protein>
<reference evidence="2" key="1">
    <citation type="journal article" date="2015" name="BMC Genomics">
        <title>Genomic and transcriptomic analysis of the endophytic fungus Pestalotiopsis fici reveals its lifestyle and high potential for synthesis of natural products.</title>
        <authorList>
            <person name="Wang X."/>
            <person name="Zhang X."/>
            <person name="Liu L."/>
            <person name="Xiang M."/>
            <person name="Wang W."/>
            <person name="Sun X."/>
            <person name="Che Y."/>
            <person name="Guo L."/>
            <person name="Liu G."/>
            <person name="Guo L."/>
            <person name="Wang C."/>
            <person name="Yin W.B."/>
            <person name="Stadler M."/>
            <person name="Zhang X."/>
            <person name="Liu X."/>
        </authorList>
    </citation>
    <scope>NUCLEOTIDE SEQUENCE [LARGE SCALE GENOMIC DNA]</scope>
    <source>
        <strain evidence="2">W106-1 / CGMCC3.15140</strain>
    </source>
</reference>
<evidence type="ECO:0000313" key="2">
    <source>
        <dbReference type="Proteomes" id="UP000030651"/>
    </source>
</evidence>
<gene>
    <name evidence="1" type="ORF">PFICI_14521</name>
</gene>
<dbReference type="EMBL" id="KI912121">
    <property type="protein sequence ID" value="ETS73575.1"/>
    <property type="molecule type" value="Genomic_DNA"/>
</dbReference>
<dbReference type="GeneID" id="19279534"/>